<evidence type="ECO:0000313" key="2">
    <source>
        <dbReference type="EMBL" id="EJF53917.1"/>
    </source>
</evidence>
<feature type="chain" id="PRO_5003737137" evidence="1">
    <location>
        <begin position="25"/>
        <end position="377"/>
    </location>
</feature>
<dbReference type="NCBIfam" id="TIGR03519">
    <property type="entry name" value="T9SS_PorP_fam"/>
    <property type="match status" value="1"/>
</dbReference>
<dbReference type="RefSeq" id="WP_002659596.1">
    <property type="nucleotide sequence ID" value="NZ_JH719942.1"/>
</dbReference>
<organism evidence="2 3">
    <name type="scientific">Saprospira grandis DSM 2844</name>
    <dbReference type="NCBI Taxonomy" id="694433"/>
    <lineage>
        <taxon>Bacteria</taxon>
        <taxon>Pseudomonadati</taxon>
        <taxon>Bacteroidota</taxon>
        <taxon>Saprospiria</taxon>
        <taxon>Saprospirales</taxon>
        <taxon>Saprospiraceae</taxon>
        <taxon>Saprospira</taxon>
    </lineage>
</organism>
<dbReference type="AlphaFoldDB" id="J0P8M9"/>
<keyword evidence="1" id="KW-0732">Signal</keyword>
<name>J0P8M9_9BACT</name>
<dbReference type="OrthoDB" id="1186563at2"/>
<dbReference type="EMBL" id="JH719942">
    <property type="protein sequence ID" value="EJF53917.1"/>
    <property type="molecule type" value="Genomic_DNA"/>
</dbReference>
<sequence>MKLIRPISALLLLAFFCNLQEAKAQDPRYSQYYSAPARLSPALAGVMESQYRLGINYRSQWSSVLDQPYNTASFTAEGKFAVGKEDFVGVGFNAMRDVAGASSYSITDIGLDVNYQKLLTQGRGRLGKERSSYLIAGGHLGLGQRAINWDQNTYSTQYDNEYNNGYYNPNINSGENMLAVRDSRMYADLHLGLMWYGTFGKRQSAYGGISIFHLNQPDISLFDRSPVDTSGNTFAGPTEKLYSRFNIHAGGEVRLGGRRSSMSLLPGAVVMIQGPSTEVSTGLSLRYQAPKYDDFAFRFGLWSRLANQYVTDNSSSLGVDAMIFIVGLDVNQFQFGFSYDATMSSLATVNNSRGGMEVSLIYNFGDNGRRRTGCPTF</sequence>
<dbReference type="InterPro" id="IPR019861">
    <property type="entry name" value="PorP/SprF_Bacteroidetes"/>
</dbReference>
<proteinExistence type="predicted"/>
<feature type="signal peptide" evidence="1">
    <location>
        <begin position="1"/>
        <end position="24"/>
    </location>
</feature>
<reference evidence="3" key="1">
    <citation type="journal article" date="2012" name="Stand. Genomic Sci.">
        <title>Permanent draft genome sequence of the gliding predator Saprospira grandis strain Sa g1 (= HR1).</title>
        <authorList>
            <person name="Mavromatis K."/>
            <person name="Chertkov O."/>
            <person name="Lapidus A."/>
            <person name="Nolan M."/>
            <person name="Lucas S."/>
            <person name="Tice H."/>
            <person name="Del Rio T.G."/>
            <person name="Cheng J.F."/>
            <person name="Han C."/>
            <person name="Tapia R."/>
            <person name="Bruce D."/>
            <person name="Goodwin L.A."/>
            <person name="Pitluck S."/>
            <person name="Huntemann M."/>
            <person name="Liolios K."/>
            <person name="Pagani I."/>
            <person name="Ivanova N."/>
            <person name="Mikhailova N."/>
            <person name="Pati A."/>
            <person name="Chen A."/>
            <person name="Palaniappan K."/>
            <person name="Land M."/>
            <person name="Brambilla E.M."/>
            <person name="Rohde M."/>
            <person name="Spring S."/>
            <person name="Goker M."/>
            <person name="Detter J.C."/>
            <person name="Bristow J."/>
            <person name="Eisen J.A."/>
            <person name="Markowitz V."/>
            <person name="Hugenholtz P."/>
            <person name="Kyrpides N.C."/>
            <person name="Klenk H.P."/>
            <person name="Woyke T."/>
        </authorList>
    </citation>
    <scope>NUCLEOTIDE SEQUENCE [LARGE SCALE GENOMIC DNA]</scope>
    <source>
        <strain evidence="3">DSM 2844</strain>
    </source>
</reference>
<dbReference type="Pfam" id="PF11751">
    <property type="entry name" value="PorP_SprF"/>
    <property type="match status" value="1"/>
</dbReference>
<evidence type="ECO:0000256" key="1">
    <source>
        <dbReference type="SAM" id="SignalP"/>
    </source>
</evidence>
<accession>J0P8M9</accession>
<dbReference type="Proteomes" id="UP000005113">
    <property type="component" value="Unassembled WGS sequence"/>
</dbReference>
<protein>
    <submittedName>
        <fullName evidence="2">Bacteroidetes-specific putative membrane protein</fullName>
    </submittedName>
</protein>
<evidence type="ECO:0000313" key="3">
    <source>
        <dbReference type="Proteomes" id="UP000005113"/>
    </source>
</evidence>
<dbReference type="HOGENOM" id="CLU_068235_1_0_10"/>
<gene>
    <name evidence="2" type="ORF">SapgrDRAFT_2243</name>
</gene>